<sequence length="48" mass="5174">MNVIIAEELKQTVVAPEIDAVGCGAIVTTTDCDNEAEHPEPAETFTNW</sequence>
<evidence type="ECO:0000313" key="2">
    <source>
        <dbReference type="Proteomes" id="UP000018004"/>
    </source>
</evidence>
<organism evidence="1 2">
    <name type="scientific">Flavobacterium limnosediminis JC2902</name>
    <dbReference type="NCBI Taxonomy" id="1341181"/>
    <lineage>
        <taxon>Bacteria</taxon>
        <taxon>Pseudomonadati</taxon>
        <taxon>Bacteroidota</taxon>
        <taxon>Flavobacteriia</taxon>
        <taxon>Flavobacteriales</taxon>
        <taxon>Flavobacteriaceae</taxon>
        <taxon>Flavobacterium</taxon>
    </lineage>
</organism>
<gene>
    <name evidence="1" type="ORF">FLJC2902T_31840</name>
</gene>
<protein>
    <submittedName>
        <fullName evidence="1">Uncharacterized protein</fullName>
    </submittedName>
</protein>
<dbReference type="PATRIC" id="fig|1341181.4.peg.3128"/>
<accession>V6SDG4</accession>
<keyword evidence="2" id="KW-1185">Reference proteome</keyword>
<dbReference type="AlphaFoldDB" id="V6SDG4"/>
<name>V6SDG4_9FLAO</name>
<evidence type="ECO:0000313" key="1">
    <source>
        <dbReference type="EMBL" id="ESU24703.1"/>
    </source>
</evidence>
<dbReference type="Proteomes" id="UP000018004">
    <property type="component" value="Unassembled WGS sequence"/>
</dbReference>
<dbReference type="EMBL" id="AVGG01000038">
    <property type="protein sequence ID" value="ESU24703.1"/>
    <property type="molecule type" value="Genomic_DNA"/>
</dbReference>
<proteinExistence type="predicted"/>
<comment type="caution">
    <text evidence="1">The sequence shown here is derived from an EMBL/GenBank/DDBJ whole genome shotgun (WGS) entry which is preliminary data.</text>
</comment>
<reference evidence="1 2" key="1">
    <citation type="submission" date="2013-08" db="EMBL/GenBank/DDBJ databases">
        <title>Flavobacterium limnosediminis JC2902 genome sequencing.</title>
        <authorList>
            <person name="Lee K."/>
            <person name="Yi H."/>
            <person name="Park S."/>
            <person name="Chun J."/>
        </authorList>
    </citation>
    <scope>NUCLEOTIDE SEQUENCE [LARGE SCALE GENOMIC DNA]</scope>
    <source>
        <strain evidence="1 2">JC2902</strain>
    </source>
</reference>